<reference evidence="2 3" key="1">
    <citation type="submission" date="2018-09" db="EMBL/GenBank/DDBJ databases">
        <title>Roseovarius spongiae sp. nov., isolated from a marine sponge.</title>
        <authorList>
            <person name="Zhuang L."/>
            <person name="Luo L."/>
        </authorList>
    </citation>
    <scope>NUCLEOTIDE SEQUENCE [LARGE SCALE GENOMIC DNA]</scope>
    <source>
        <strain evidence="2 3">HN-E21</strain>
    </source>
</reference>
<keyword evidence="1" id="KW-0812">Transmembrane</keyword>
<dbReference type="OrthoDB" id="8115457at2"/>
<organism evidence="2 3">
    <name type="scientific">Roseovarius spongiae</name>
    <dbReference type="NCBI Taxonomy" id="2320272"/>
    <lineage>
        <taxon>Bacteria</taxon>
        <taxon>Pseudomonadati</taxon>
        <taxon>Pseudomonadota</taxon>
        <taxon>Alphaproteobacteria</taxon>
        <taxon>Rhodobacterales</taxon>
        <taxon>Roseobacteraceae</taxon>
        <taxon>Roseovarius</taxon>
    </lineage>
</organism>
<feature type="transmembrane region" description="Helical" evidence="1">
    <location>
        <begin position="12"/>
        <end position="38"/>
    </location>
</feature>
<evidence type="ECO:0000313" key="2">
    <source>
        <dbReference type="EMBL" id="RKF14834.1"/>
    </source>
</evidence>
<evidence type="ECO:0000313" key="3">
    <source>
        <dbReference type="Proteomes" id="UP000281128"/>
    </source>
</evidence>
<gene>
    <name evidence="2" type="ORF">D6850_08140</name>
</gene>
<feature type="transmembrane region" description="Helical" evidence="1">
    <location>
        <begin position="44"/>
        <end position="66"/>
    </location>
</feature>
<dbReference type="AlphaFoldDB" id="A0A3A8ATF5"/>
<keyword evidence="1" id="KW-1133">Transmembrane helix</keyword>
<dbReference type="Proteomes" id="UP000281128">
    <property type="component" value="Unassembled WGS sequence"/>
</dbReference>
<sequence length="113" mass="12460">MPKLIRLYITHAAIGFGIAAVFVVMLLWFDIAGLWRLISTSDQGWLALLVLWVANGIVFAGVQFAIAVMRMKGDDDDDGPGGGLRQHVMRPQPALIPVRVEAGGSRRDFTRNR</sequence>
<keyword evidence="1" id="KW-0472">Membrane</keyword>
<evidence type="ECO:0000256" key="1">
    <source>
        <dbReference type="SAM" id="Phobius"/>
    </source>
</evidence>
<proteinExistence type="predicted"/>
<name>A0A3A8ATF5_9RHOB</name>
<comment type="caution">
    <text evidence="2">The sequence shown here is derived from an EMBL/GenBank/DDBJ whole genome shotgun (WGS) entry which is preliminary data.</text>
</comment>
<accession>A0A3A8ATF5</accession>
<dbReference type="EMBL" id="RAPE01000002">
    <property type="protein sequence ID" value="RKF14834.1"/>
    <property type="molecule type" value="Genomic_DNA"/>
</dbReference>
<keyword evidence="3" id="KW-1185">Reference proteome</keyword>
<protein>
    <submittedName>
        <fullName evidence="2">Uncharacterized protein</fullName>
    </submittedName>
</protein>
<dbReference type="RefSeq" id="WP_121165700.1">
    <property type="nucleotide sequence ID" value="NZ_RAPE01000002.1"/>
</dbReference>